<dbReference type="PROSITE" id="PS51635">
    <property type="entry name" value="PNPLA"/>
    <property type="match status" value="1"/>
</dbReference>
<dbReference type="SUPFAM" id="SSF52540">
    <property type="entry name" value="P-loop containing nucleoside triphosphate hydrolases"/>
    <property type="match status" value="1"/>
</dbReference>
<gene>
    <name evidence="8" type="ORF">GF339_18540</name>
</gene>
<evidence type="ECO:0000313" key="9">
    <source>
        <dbReference type="Proteomes" id="UP000649604"/>
    </source>
</evidence>
<dbReference type="AlphaFoldDB" id="A0A9D5JYD2"/>
<evidence type="ECO:0000259" key="7">
    <source>
        <dbReference type="PROSITE" id="PS51635"/>
    </source>
</evidence>
<reference evidence="8" key="1">
    <citation type="submission" date="2019-11" db="EMBL/GenBank/DDBJ databases">
        <title>Microbial mats filling the niche in hypersaline microbial mats.</title>
        <authorList>
            <person name="Wong H.L."/>
            <person name="Macleod F.I."/>
            <person name="White R.A. III"/>
            <person name="Burns B.P."/>
        </authorList>
    </citation>
    <scope>NUCLEOTIDE SEQUENCE</scope>
    <source>
        <strain evidence="8">Rbin_158</strain>
    </source>
</reference>
<name>A0A9D5JYD2_9BACT</name>
<dbReference type="PROSITE" id="PS00889">
    <property type="entry name" value="CNMP_BINDING_2"/>
    <property type="match status" value="1"/>
</dbReference>
<dbReference type="SMART" id="SM00100">
    <property type="entry name" value="cNMP"/>
    <property type="match status" value="1"/>
</dbReference>
<keyword evidence="4 5" id="KW-0443">Lipid metabolism</keyword>
<evidence type="ECO:0000256" key="1">
    <source>
        <dbReference type="ARBA" id="ARBA00006636"/>
    </source>
</evidence>
<dbReference type="Gene3D" id="3.40.1090.10">
    <property type="entry name" value="Cytosolic phospholipase A2 catalytic domain"/>
    <property type="match status" value="2"/>
</dbReference>
<feature type="short sequence motif" description="DGA/G" evidence="5">
    <location>
        <begin position="546"/>
        <end position="548"/>
    </location>
</feature>
<dbReference type="Gene3D" id="3.40.50.300">
    <property type="entry name" value="P-loop containing nucleotide triphosphate hydrolases"/>
    <property type="match status" value="1"/>
</dbReference>
<evidence type="ECO:0000256" key="4">
    <source>
        <dbReference type="ARBA" id="ARBA00023098"/>
    </source>
</evidence>
<keyword evidence="2 5" id="KW-0378">Hydrolase</keyword>
<dbReference type="InterPro" id="IPR018490">
    <property type="entry name" value="cNMP-bd_dom_sf"/>
</dbReference>
<feature type="domain" description="Cyclic nucleotide-binding" evidence="6">
    <location>
        <begin position="15"/>
        <end position="118"/>
    </location>
</feature>
<evidence type="ECO:0000256" key="2">
    <source>
        <dbReference type="ARBA" id="ARBA00022801"/>
    </source>
</evidence>
<dbReference type="Pfam" id="PF01734">
    <property type="entry name" value="Patatin"/>
    <property type="match status" value="1"/>
</dbReference>
<dbReference type="PRINTS" id="PR00103">
    <property type="entry name" value="CAMPKINASE"/>
</dbReference>
<dbReference type="PROSITE" id="PS00888">
    <property type="entry name" value="CNMP_BINDING_1"/>
    <property type="match status" value="1"/>
</dbReference>
<proteinExistence type="inferred from homology"/>
<dbReference type="InterPro" id="IPR002641">
    <property type="entry name" value="PNPLA_dom"/>
</dbReference>
<dbReference type="InterPro" id="IPR016035">
    <property type="entry name" value="Acyl_Trfase/lysoPLipase"/>
</dbReference>
<dbReference type="PANTHER" id="PTHR14226">
    <property type="entry name" value="NEUROPATHY TARGET ESTERASE/SWISS CHEESE D.MELANOGASTER"/>
    <property type="match status" value="1"/>
</dbReference>
<evidence type="ECO:0000259" key="6">
    <source>
        <dbReference type="PROSITE" id="PS50042"/>
    </source>
</evidence>
<dbReference type="Gene3D" id="2.60.120.10">
    <property type="entry name" value="Jelly Rolls"/>
    <property type="match status" value="1"/>
</dbReference>
<accession>A0A9D5JYD2</accession>
<comment type="similarity">
    <text evidence="1">Belongs to the NTE family.</text>
</comment>
<dbReference type="GO" id="GO:0004622">
    <property type="term" value="F:phosphatidylcholine lysophospholipase activity"/>
    <property type="evidence" value="ECO:0007669"/>
    <property type="project" value="UniProtKB-ARBA"/>
</dbReference>
<keyword evidence="3 5" id="KW-0442">Lipid degradation</keyword>
<dbReference type="InterPro" id="IPR000595">
    <property type="entry name" value="cNMP-bd_dom"/>
</dbReference>
<feature type="active site" description="Proton acceptor" evidence="5">
    <location>
        <position position="546"/>
    </location>
</feature>
<dbReference type="InterPro" id="IPR014710">
    <property type="entry name" value="RmlC-like_jellyroll"/>
</dbReference>
<evidence type="ECO:0000256" key="3">
    <source>
        <dbReference type="ARBA" id="ARBA00022963"/>
    </source>
</evidence>
<evidence type="ECO:0000256" key="5">
    <source>
        <dbReference type="PROSITE-ProRule" id="PRU01161"/>
    </source>
</evidence>
<dbReference type="Pfam" id="PF00027">
    <property type="entry name" value="cNMP_binding"/>
    <property type="match status" value="1"/>
</dbReference>
<dbReference type="PROSITE" id="PS50042">
    <property type="entry name" value="CNMP_BINDING_3"/>
    <property type="match status" value="1"/>
</dbReference>
<comment type="caution">
    <text evidence="8">The sequence shown here is derived from an EMBL/GenBank/DDBJ whole genome shotgun (WGS) entry which is preliminary data.</text>
</comment>
<feature type="active site" description="Nucleophile" evidence="5">
    <location>
        <position position="429"/>
    </location>
</feature>
<dbReference type="InterPro" id="IPR018488">
    <property type="entry name" value="cNMP-bd_CS"/>
</dbReference>
<dbReference type="SUPFAM" id="SSF51206">
    <property type="entry name" value="cAMP-binding domain-like"/>
    <property type="match status" value="1"/>
</dbReference>
<dbReference type="EMBL" id="WJJP01000603">
    <property type="protein sequence ID" value="MBD3326589.1"/>
    <property type="molecule type" value="Genomic_DNA"/>
</dbReference>
<dbReference type="Proteomes" id="UP000649604">
    <property type="component" value="Unassembled WGS sequence"/>
</dbReference>
<dbReference type="CDD" id="cd07205">
    <property type="entry name" value="Pat_PNPLA6_PNPLA7_NTE1_like"/>
    <property type="match status" value="1"/>
</dbReference>
<feature type="short sequence motif" description="GXSXG" evidence="5">
    <location>
        <begin position="427"/>
        <end position="431"/>
    </location>
</feature>
<dbReference type="CDD" id="cd00038">
    <property type="entry name" value="CAP_ED"/>
    <property type="match status" value="1"/>
</dbReference>
<evidence type="ECO:0000313" key="8">
    <source>
        <dbReference type="EMBL" id="MBD3326589.1"/>
    </source>
</evidence>
<organism evidence="8 9">
    <name type="scientific">candidate division KSB3 bacterium</name>
    <dbReference type="NCBI Taxonomy" id="2044937"/>
    <lineage>
        <taxon>Bacteria</taxon>
        <taxon>candidate division KSB3</taxon>
    </lineage>
</organism>
<dbReference type="InterPro" id="IPR050301">
    <property type="entry name" value="NTE"/>
</dbReference>
<dbReference type="GO" id="GO:0016042">
    <property type="term" value="P:lipid catabolic process"/>
    <property type="evidence" value="ECO:0007669"/>
    <property type="project" value="UniProtKB-UniRule"/>
</dbReference>
<feature type="domain" description="PNPLA" evidence="7">
    <location>
        <begin position="396"/>
        <end position="559"/>
    </location>
</feature>
<protein>
    <submittedName>
        <fullName evidence="8">Cyclic nucleotide-binding domain-containing protein</fullName>
    </submittedName>
</protein>
<comment type="caution">
    <text evidence="5">Lacks conserved residue(s) required for the propagation of feature annotation.</text>
</comment>
<dbReference type="InterPro" id="IPR027417">
    <property type="entry name" value="P-loop_NTPase"/>
</dbReference>
<dbReference type="PANTHER" id="PTHR14226:SF76">
    <property type="entry name" value="NTE FAMILY PROTEIN RSSA"/>
    <property type="match status" value="1"/>
</dbReference>
<sequence>MAPGMNDEVLRQIPLFQSLSKDARRFILHRLKAESFTAGDIIVRQGETGDSLYVITTGLVKVTNRQKNGVPRELARLKVGDYFGEMSLLGGQPRSADITAIMDTTTLVLYKDDLDQILEEYPTIAVHFSKVLSKRLRDTSSFLYVPAKPKMAIVALYSHHADPLFQSVLAINLAASFTKELLKRVLLLDISNNKGDLSRMLHLGSKRITMQDEPASRNILAGDDFLPYLIEHRTGFHFLPIMPGLNSPQRAGDADIRLLLDKLKKAYDYILINCPPERVPLVQTAFEQSDNLIYLAPTTDEAIQRCRKDTELFLKEQPELGVTIGSIATAQPPSISRRVLEETFSPHPVLMIHPETTLFDRFVRTGRPFVYDHPQSRFSRSIQRISRKIGRVRVGLALGSGAARGFAHVGLLKVIEAHDLPLDMIAGSSMGSFVGGFFAAGVTASELEEMVLNYQDKRKVQRTIFDVTIPRYGLFKGNRLAKFMRQSLGDVTFEDLQIPFIAVATDISDGSEVILRDGIVWQALRASGSVPVMFEPYSLNGRYLIDGGITNPLPTDILIEHDLDIIISCTVNSVQAPKKSPADEAALSLSLTHRAEQKKPRSSKKNMYGILDALTRSLGIMSAANTIQKARLADIDIRPDVSHIDWRDFHRGDELIAEGVNAGEKAIPAILELIHGNG</sequence>
<dbReference type="SUPFAM" id="SSF52151">
    <property type="entry name" value="FabD/lysophospholipase-like"/>
    <property type="match status" value="1"/>
</dbReference>